<dbReference type="CTD" id="326115"/>
<dbReference type="GO" id="GO:0034045">
    <property type="term" value="C:phagophore assembly site membrane"/>
    <property type="evidence" value="ECO:0007669"/>
    <property type="project" value="TreeGrafter"/>
</dbReference>
<keyword evidence="5" id="KW-0175">Coiled coil</keyword>
<feature type="repeat" description="WD" evidence="4">
    <location>
        <begin position="362"/>
        <end position="403"/>
    </location>
</feature>
<feature type="repeat" description="WD" evidence="4">
    <location>
        <begin position="533"/>
        <end position="566"/>
    </location>
</feature>
<dbReference type="EnsemblMetazoa" id="XM_022792466">
    <property type="protein sequence ID" value="XP_022648201"/>
    <property type="gene ID" value="LOC111244914"/>
</dbReference>
<evidence type="ECO:0000256" key="2">
    <source>
        <dbReference type="ARBA" id="ARBA00022574"/>
    </source>
</evidence>
<dbReference type="Pfam" id="PF08614">
    <property type="entry name" value="ATG16"/>
    <property type="match status" value="1"/>
</dbReference>
<evidence type="ECO:0000259" key="6">
    <source>
        <dbReference type="Pfam" id="PF08614"/>
    </source>
</evidence>
<organism evidence="7 8">
    <name type="scientific">Varroa destructor</name>
    <name type="common">Honeybee mite</name>
    <dbReference type="NCBI Taxonomy" id="109461"/>
    <lineage>
        <taxon>Eukaryota</taxon>
        <taxon>Metazoa</taxon>
        <taxon>Ecdysozoa</taxon>
        <taxon>Arthropoda</taxon>
        <taxon>Chelicerata</taxon>
        <taxon>Arachnida</taxon>
        <taxon>Acari</taxon>
        <taxon>Parasitiformes</taxon>
        <taxon>Mesostigmata</taxon>
        <taxon>Gamasina</taxon>
        <taxon>Dermanyssoidea</taxon>
        <taxon>Varroidae</taxon>
        <taxon>Varroa</taxon>
    </lineage>
</organism>
<evidence type="ECO:0000256" key="3">
    <source>
        <dbReference type="ARBA" id="ARBA00022737"/>
    </source>
</evidence>
<dbReference type="InterPro" id="IPR019775">
    <property type="entry name" value="WD40_repeat_CS"/>
</dbReference>
<comment type="similarity">
    <text evidence="1">Belongs to the WD repeat ATG16 family.</text>
</comment>
<sequence>MEQPWLYKINEELDERNRKEKGVFEEIVRTTGRYQEQVQVLREQITQLNVRLESLRQENNELRSRAPSSADGSALELERKLYKLQEEHTELLKKKGEHAQQIIDLRNQHEAKDKELLSKESQLREQQYLIDTMSEELKKLREENQSLRASNQTMRDEHDALHMTYESLERRHHAMEKENIELVQSLFPLRACDCVLSAVSIPLDISGLFYEKGFIKLKAEHAQIMNEENEKFVQRKQKQMQKQLQDAAREEVTVALEEGPAPGAFSTLPNQLITKFDAHDGEVYAVQWSYSSKMLATGGADRKVKIWDFNGEFASLRCTLSGSNMAITSICMDTEDEAVLAANNDMSARVWTIHDQRLRHTLTGHSAKVMAAKFLNGTSNVATGSHDRTLKLWDLKKNCCLRTLFAGSSCNDLIISDCAATNIISGHFDKKVRFWYTRSDTSPTEILLGGKITSLDLSSDRFYVLCCVRDDTLKVIDVRANQVLSTFCDDDFRVGYDFTRAKFSSDGTRVVVGSADGTLFVWSTLTNKLEVKLRKFTSAIVCTSWSPSGDFVASSGKEQKVCVWGL</sequence>
<keyword evidence="2 4" id="KW-0853">WD repeat</keyword>
<dbReference type="CDD" id="cd00200">
    <property type="entry name" value="WD40"/>
    <property type="match status" value="1"/>
</dbReference>
<dbReference type="SMART" id="SM00320">
    <property type="entry name" value="WD40"/>
    <property type="match status" value="7"/>
</dbReference>
<dbReference type="RefSeq" id="XP_022648201.1">
    <property type="nucleotide sequence ID" value="XM_022792466.1"/>
</dbReference>
<evidence type="ECO:0000256" key="4">
    <source>
        <dbReference type="PROSITE-ProRule" id="PRU00221"/>
    </source>
</evidence>
<dbReference type="Proteomes" id="UP000594260">
    <property type="component" value="Unplaced"/>
</dbReference>
<feature type="coiled-coil region" evidence="5">
    <location>
        <begin position="38"/>
        <end position="94"/>
    </location>
</feature>
<feature type="domain" description="Autophagy-related protein 16" evidence="6">
    <location>
        <begin position="9"/>
        <end position="185"/>
    </location>
</feature>
<accession>A0A7M7M4G0</accession>
<feature type="coiled-coil region" evidence="5">
    <location>
        <begin position="123"/>
        <end position="185"/>
    </location>
</feature>
<dbReference type="FunCoup" id="A0A7M7M4G0">
    <property type="interactions" value="2166"/>
</dbReference>
<reference evidence="7" key="1">
    <citation type="submission" date="2021-01" db="UniProtKB">
        <authorList>
            <consortium name="EnsemblMetazoa"/>
        </authorList>
    </citation>
    <scope>IDENTIFICATION</scope>
</reference>
<dbReference type="InParanoid" id="A0A7M7M4G0"/>
<dbReference type="PANTHER" id="PTHR19878:SF8">
    <property type="entry name" value="AUTOPHAGY-RELATED 16, ISOFORM F"/>
    <property type="match status" value="1"/>
</dbReference>
<dbReference type="PROSITE" id="PS50082">
    <property type="entry name" value="WD_REPEATS_2"/>
    <property type="match status" value="5"/>
</dbReference>
<dbReference type="Pfam" id="PF00400">
    <property type="entry name" value="WD40"/>
    <property type="match status" value="4"/>
</dbReference>
<evidence type="ECO:0000256" key="5">
    <source>
        <dbReference type="SAM" id="Coils"/>
    </source>
</evidence>
<dbReference type="InterPro" id="IPR020472">
    <property type="entry name" value="WD40_PAC1"/>
</dbReference>
<dbReference type="GO" id="GO:0000045">
    <property type="term" value="P:autophagosome assembly"/>
    <property type="evidence" value="ECO:0007669"/>
    <property type="project" value="InterPro"/>
</dbReference>
<dbReference type="InterPro" id="IPR045160">
    <property type="entry name" value="ATG16"/>
</dbReference>
<dbReference type="OrthoDB" id="6262491at2759"/>
<proteinExistence type="inferred from homology"/>
<evidence type="ECO:0000313" key="7">
    <source>
        <dbReference type="EnsemblMetazoa" id="XP_022648201"/>
    </source>
</evidence>
<dbReference type="AlphaFoldDB" id="A0A7M7M4G0"/>
<dbReference type="InterPro" id="IPR001680">
    <property type="entry name" value="WD40_rpt"/>
</dbReference>
<dbReference type="PANTHER" id="PTHR19878">
    <property type="entry name" value="AUTOPHAGY PROTEIN 16-LIKE"/>
    <property type="match status" value="1"/>
</dbReference>
<dbReference type="GO" id="GO:0000421">
    <property type="term" value="C:autophagosome membrane"/>
    <property type="evidence" value="ECO:0007669"/>
    <property type="project" value="TreeGrafter"/>
</dbReference>
<evidence type="ECO:0000256" key="1">
    <source>
        <dbReference type="ARBA" id="ARBA00009271"/>
    </source>
</evidence>
<keyword evidence="8" id="KW-1185">Reference proteome</keyword>
<feature type="repeat" description="WD" evidence="4">
    <location>
        <begin position="276"/>
        <end position="310"/>
    </location>
</feature>
<dbReference type="KEGG" id="vde:111244914"/>
<dbReference type="PROSITE" id="PS00678">
    <property type="entry name" value="WD_REPEATS_1"/>
    <property type="match status" value="2"/>
</dbReference>
<feature type="repeat" description="WD" evidence="4">
    <location>
        <begin position="320"/>
        <end position="361"/>
    </location>
</feature>
<dbReference type="SUPFAM" id="SSF50978">
    <property type="entry name" value="WD40 repeat-like"/>
    <property type="match status" value="1"/>
</dbReference>
<feature type="repeat" description="WD" evidence="4">
    <location>
        <begin position="503"/>
        <end position="532"/>
    </location>
</feature>
<dbReference type="GeneID" id="111244914"/>
<dbReference type="InterPro" id="IPR036322">
    <property type="entry name" value="WD40_repeat_dom_sf"/>
</dbReference>
<dbReference type="OMA" id="WGRPCIS"/>
<dbReference type="GO" id="GO:0043495">
    <property type="term" value="F:protein-membrane adaptor activity"/>
    <property type="evidence" value="ECO:0007669"/>
    <property type="project" value="TreeGrafter"/>
</dbReference>
<dbReference type="PROSITE" id="PS50294">
    <property type="entry name" value="WD_REPEATS_REGION"/>
    <property type="match status" value="3"/>
</dbReference>
<keyword evidence="3" id="KW-0677">Repeat</keyword>
<protein>
    <recommendedName>
        <fullName evidence="6">Autophagy-related protein 16 domain-containing protein</fullName>
    </recommendedName>
</protein>
<evidence type="ECO:0000313" key="8">
    <source>
        <dbReference type="Proteomes" id="UP000594260"/>
    </source>
</evidence>
<dbReference type="GO" id="GO:0034274">
    <property type="term" value="C:Atg12-Atg5-Atg16 complex"/>
    <property type="evidence" value="ECO:0007669"/>
    <property type="project" value="TreeGrafter"/>
</dbReference>
<dbReference type="InterPro" id="IPR015943">
    <property type="entry name" value="WD40/YVTN_repeat-like_dom_sf"/>
</dbReference>
<dbReference type="PRINTS" id="PR00320">
    <property type="entry name" value="GPROTEINBRPT"/>
</dbReference>
<dbReference type="Gene3D" id="2.130.10.10">
    <property type="entry name" value="YVTN repeat-like/Quinoprotein amine dehydrogenase"/>
    <property type="match status" value="2"/>
</dbReference>
<name>A0A7M7M4G0_VARDE</name>
<dbReference type="InterPro" id="IPR013923">
    <property type="entry name" value="Autophagy-rel_prot_16_dom"/>
</dbReference>